<gene>
    <name evidence="6" type="primary">Avh</name>
</gene>
<comment type="function">
    <text evidence="5">Effector that suppresses plant defense responses during pathogen infection.</text>
</comment>
<dbReference type="VEuPathDB" id="FungiDB:PHYSODRAFT_313317"/>
<dbReference type="EMBL" id="JN253658">
    <property type="protein sequence ID" value="AEK80471.1"/>
    <property type="molecule type" value="Genomic_DNA"/>
</dbReference>
<comment type="domain">
    <text evidence="5">The RxLR-dEER motif acts to carry the protein into the host cell cytoplasm through binding to cell surface phosphatidylinositol-3-phosphate.</text>
</comment>
<protein>
    <recommendedName>
        <fullName evidence="5">RxLR effector protein</fullName>
    </recommendedName>
</protein>
<dbReference type="GO" id="GO:0005576">
    <property type="term" value="C:extracellular region"/>
    <property type="evidence" value="ECO:0007669"/>
    <property type="project" value="UniProtKB-SubCell"/>
</dbReference>
<organism evidence="6">
    <name type="scientific">Phytophthora sojae</name>
    <name type="common">Soybean stem and root rot agent</name>
    <name type="synonym">Phytophthora megasperma f. sp. glycines</name>
    <dbReference type="NCBI Taxonomy" id="67593"/>
    <lineage>
        <taxon>Eukaryota</taxon>
        <taxon>Sar</taxon>
        <taxon>Stramenopiles</taxon>
        <taxon>Oomycota</taxon>
        <taxon>Peronosporomycetes</taxon>
        <taxon>Peronosporales</taxon>
        <taxon>Peronosporaceae</taxon>
        <taxon>Phytophthora</taxon>
    </lineage>
</organism>
<keyword evidence="3 5" id="KW-0964">Secreted</keyword>
<keyword evidence="4 5" id="KW-0732">Signal</keyword>
<comment type="subcellular location">
    <subcellularLocation>
        <location evidence="1 5">Secreted</location>
    </subcellularLocation>
</comment>
<evidence type="ECO:0000313" key="6">
    <source>
        <dbReference type="EMBL" id="AEK80471.1"/>
    </source>
</evidence>
<evidence type="ECO:0000313" key="7">
    <source>
        <dbReference type="EMBL" id="AEK80472.1"/>
    </source>
</evidence>
<sequence>MRFSTTLLVVAAAGLFATGHAASDLSQTKIFQAQGVSQFAGGVKSVVTGGRLLRAAYGEDEEERGAWTALLARFPGTTANLARKAEKQTKKD</sequence>
<feature type="signal peptide" evidence="5">
    <location>
        <begin position="1"/>
        <end position="21"/>
    </location>
</feature>
<dbReference type="Pfam" id="PF16810">
    <property type="entry name" value="RXLR"/>
    <property type="match status" value="1"/>
</dbReference>
<dbReference type="EMBL" id="JN253660">
    <property type="protein sequence ID" value="AEK80473.1"/>
    <property type="molecule type" value="Genomic_DNA"/>
</dbReference>
<reference evidence="6" key="1">
    <citation type="journal article" date="2011" name="Plant Cell">
        <title>Transcriptional programming and functional interactions within the Phytophthora sojae RXLR effector repertoire.</title>
        <authorList>
            <person name="Wang Q."/>
            <person name="Han C."/>
            <person name="Ferreira A.O."/>
            <person name="Yu X."/>
            <person name="Ye W."/>
            <person name="Tripathy S."/>
            <person name="Kale S.D."/>
            <person name="Gu B."/>
            <person name="Sheng Y."/>
            <person name="Sui Y."/>
            <person name="Wang X."/>
            <person name="Zhang Z."/>
            <person name="Cheng B."/>
            <person name="Dong S."/>
            <person name="Shan W."/>
            <person name="Zheng X."/>
            <person name="Dou D."/>
            <person name="Tyler B.M."/>
            <person name="Wang Y."/>
        </authorList>
    </citation>
    <scope>NUCLEOTIDE SEQUENCE</scope>
    <source>
        <strain evidence="6">P7064</strain>
        <strain evidence="7">P7074</strain>
        <strain evidence="8">P7076</strain>
    </source>
</reference>
<evidence type="ECO:0000256" key="5">
    <source>
        <dbReference type="RuleBase" id="RU367124"/>
    </source>
</evidence>
<evidence type="ECO:0000256" key="2">
    <source>
        <dbReference type="ARBA" id="ARBA00010400"/>
    </source>
</evidence>
<evidence type="ECO:0000256" key="4">
    <source>
        <dbReference type="ARBA" id="ARBA00022729"/>
    </source>
</evidence>
<proteinExistence type="inferred from homology"/>
<accession>E0W4N6</accession>
<dbReference type="KEGG" id="psoj:PHYSODRAFT_313317"/>
<evidence type="ECO:0000256" key="1">
    <source>
        <dbReference type="ARBA" id="ARBA00004613"/>
    </source>
</evidence>
<name>E0W4N6_PHYSO</name>
<feature type="chain" id="PRO_5007652730" description="RxLR effector protein" evidence="5">
    <location>
        <begin position="22"/>
        <end position="92"/>
    </location>
</feature>
<evidence type="ECO:0000313" key="8">
    <source>
        <dbReference type="EMBL" id="AEK80473.1"/>
    </source>
</evidence>
<dbReference type="AlphaFoldDB" id="E0W4N6"/>
<evidence type="ECO:0000256" key="3">
    <source>
        <dbReference type="ARBA" id="ARBA00022525"/>
    </source>
</evidence>
<comment type="similarity">
    <text evidence="2 5">Belongs to the RxLR effector family.</text>
</comment>
<dbReference type="InterPro" id="IPR031825">
    <property type="entry name" value="RXLR"/>
</dbReference>
<dbReference type="EMBL" id="JN253659">
    <property type="protein sequence ID" value="AEK80472.1"/>
    <property type="molecule type" value="Genomic_DNA"/>
</dbReference>